<dbReference type="InterPro" id="IPR027417">
    <property type="entry name" value="P-loop_NTPase"/>
</dbReference>
<evidence type="ECO:0000313" key="2">
    <source>
        <dbReference type="Proteomes" id="UP000001949"/>
    </source>
</evidence>
<dbReference type="KEGG" id="tpv:TP04_0259"/>
<organism evidence="1 2">
    <name type="scientific">Theileria parva</name>
    <name type="common">East coast fever infection agent</name>
    <dbReference type="NCBI Taxonomy" id="5875"/>
    <lineage>
        <taxon>Eukaryota</taxon>
        <taxon>Sar</taxon>
        <taxon>Alveolata</taxon>
        <taxon>Apicomplexa</taxon>
        <taxon>Aconoidasida</taxon>
        <taxon>Piroplasmida</taxon>
        <taxon>Theileriidae</taxon>
        <taxon>Theileria</taxon>
    </lineage>
</organism>
<proteinExistence type="predicted"/>
<dbReference type="AlphaFoldDB" id="Q4N2T7"/>
<dbReference type="EMBL" id="AAGK01000004">
    <property type="protein sequence ID" value="EAN31611.1"/>
    <property type="molecule type" value="Genomic_DNA"/>
</dbReference>
<dbReference type="VEuPathDB" id="PiroplasmaDB:TpMuguga_04g00259"/>
<comment type="caution">
    <text evidence="1">The sequence shown here is derived from an EMBL/GenBank/DDBJ whole genome shotgun (WGS) entry which is preliminary data.</text>
</comment>
<dbReference type="InParanoid" id="Q4N2T7"/>
<dbReference type="Proteomes" id="UP000001949">
    <property type="component" value="Unassembled WGS sequence"/>
</dbReference>
<evidence type="ECO:0008006" key="3">
    <source>
        <dbReference type="Google" id="ProtNLM"/>
    </source>
</evidence>
<dbReference type="Gene3D" id="3.40.50.300">
    <property type="entry name" value="P-loop containing nucleotide triphosphate hydrolases"/>
    <property type="match status" value="1"/>
</dbReference>
<keyword evidence="2" id="KW-1185">Reference proteome</keyword>
<accession>Q4N2T7</accession>
<name>Q4N2T7_THEPA</name>
<reference evidence="1 2" key="1">
    <citation type="journal article" date="2005" name="Science">
        <title>Genome sequence of Theileria parva, a bovine pathogen that transforms lymphocytes.</title>
        <authorList>
            <person name="Gardner M.J."/>
            <person name="Bishop R."/>
            <person name="Shah T."/>
            <person name="de Villiers E.P."/>
            <person name="Carlton J.M."/>
            <person name="Hall N."/>
            <person name="Ren Q."/>
            <person name="Paulsen I.T."/>
            <person name="Pain A."/>
            <person name="Berriman M."/>
            <person name="Wilson R.J.M."/>
            <person name="Sato S."/>
            <person name="Ralph S.A."/>
            <person name="Mann D.J."/>
            <person name="Xiong Z."/>
            <person name="Shallom S.J."/>
            <person name="Weidman J."/>
            <person name="Jiang L."/>
            <person name="Lynn J."/>
            <person name="Weaver B."/>
            <person name="Shoaibi A."/>
            <person name="Domingo A.R."/>
            <person name="Wasawo D."/>
            <person name="Crabtree J."/>
            <person name="Wortman J.R."/>
            <person name="Haas B."/>
            <person name="Angiuoli S.V."/>
            <person name="Creasy T.H."/>
            <person name="Lu C."/>
            <person name="Suh B."/>
            <person name="Silva J.C."/>
            <person name="Utterback T.R."/>
            <person name="Feldblyum T.V."/>
            <person name="Pertea M."/>
            <person name="Allen J."/>
            <person name="Nierman W.C."/>
            <person name="Taracha E.L.N."/>
            <person name="Salzberg S.L."/>
            <person name="White O.R."/>
            <person name="Fitzhugh H.A."/>
            <person name="Morzaria S."/>
            <person name="Venter J.C."/>
            <person name="Fraser C.M."/>
            <person name="Nene V."/>
        </authorList>
    </citation>
    <scope>NUCLEOTIDE SEQUENCE [LARGE SCALE GENOMIC DNA]</scope>
    <source>
        <strain evidence="1 2">Muguga</strain>
    </source>
</reference>
<protein>
    <recommendedName>
        <fullName evidence="3">DNA recombination and repair protein Rad51-like C-terminal domain-containing protein</fullName>
    </recommendedName>
</protein>
<evidence type="ECO:0000313" key="1">
    <source>
        <dbReference type="EMBL" id="EAN31611.1"/>
    </source>
</evidence>
<sequence>MLLLYTNLVYYSLNVLFDGGIRSQELIEFFGDDYEANAEFAEDKTSEELEKLLKRVYIIPCVSISDLLCILDTIAYNGYTQENSDSHLGLITIHILSSLFNETDFSSTKRDSTTVVIKLREIAHELNCSILVIFRSS</sequence>
<gene>
    <name evidence="1" type="ordered locus">TP04_0259</name>
</gene>